<dbReference type="GO" id="GO:0042773">
    <property type="term" value="P:ATP synthesis coupled electron transport"/>
    <property type="evidence" value="ECO:0007669"/>
    <property type="project" value="InterPro"/>
</dbReference>
<reference evidence="11" key="1">
    <citation type="submission" date="2017-09" db="EMBL/GenBank/DDBJ databases">
        <authorList>
            <person name="Zhang Y."/>
            <person name="Huang X."/>
            <person name="Liu J."/>
            <person name="Lu L."/>
            <person name="Peng K."/>
        </authorList>
    </citation>
    <scope>NUCLEOTIDE SEQUENCE [LARGE SCALE GENOMIC DNA]</scope>
    <source>
        <strain evidence="11">S-XJ-1</strain>
    </source>
</reference>
<feature type="transmembrane region" description="Helical" evidence="8">
    <location>
        <begin position="466"/>
        <end position="489"/>
    </location>
</feature>
<feature type="domain" description="NADH:quinone oxidoreductase/Mrp antiporter transmembrane" evidence="9">
    <location>
        <begin position="133"/>
        <end position="427"/>
    </location>
</feature>
<feature type="transmembrane region" description="Helical" evidence="8">
    <location>
        <begin position="417"/>
        <end position="437"/>
    </location>
</feature>
<dbReference type="PANTHER" id="PTHR42703:SF1">
    <property type="entry name" value="NA(+)_H(+) ANTIPORTER SUBUNIT D1"/>
    <property type="match status" value="1"/>
</dbReference>
<feature type="transmembrane region" description="Helical" evidence="8">
    <location>
        <begin position="81"/>
        <end position="103"/>
    </location>
</feature>
<dbReference type="EMBL" id="NTGA01000014">
    <property type="protein sequence ID" value="PAY23536.1"/>
    <property type="molecule type" value="Genomic_DNA"/>
</dbReference>
<dbReference type="InterPro" id="IPR003918">
    <property type="entry name" value="NADH_UbQ_OxRdtase"/>
</dbReference>
<dbReference type="RefSeq" id="WP_095718000.1">
    <property type="nucleotide sequence ID" value="NZ_NTGA01000014.1"/>
</dbReference>
<evidence type="ECO:0000256" key="1">
    <source>
        <dbReference type="ARBA" id="ARBA00004651"/>
    </source>
</evidence>
<evidence type="ECO:0000256" key="4">
    <source>
        <dbReference type="ARBA" id="ARBA00022692"/>
    </source>
</evidence>
<evidence type="ECO:0000313" key="11">
    <source>
        <dbReference type="Proteomes" id="UP000218810"/>
    </source>
</evidence>
<dbReference type="PRINTS" id="PR01437">
    <property type="entry name" value="NUOXDRDTASE4"/>
</dbReference>
<feature type="transmembrane region" description="Helical" evidence="8">
    <location>
        <begin position="273"/>
        <end position="292"/>
    </location>
</feature>
<feature type="transmembrane region" description="Helical" evidence="8">
    <location>
        <begin position="6"/>
        <end position="28"/>
    </location>
</feature>
<dbReference type="AlphaFoldDB" id="A0A2A2WQQ2"/>
<protein>
    <submittedName>
        <fullName evidence="10">Hydrogenase 4 subunit B</fullName>
    </submittedName>
</protein>
<keyword evidence="4 7" id="KW-0812">Transmembrane</keyword>
<feature type="transmembrane region" description="Helical" evidence="8">
    <location>
        <begin position="115"/>
        <end position="133"/>
    </location>
</feature>
<proteinExistence type="inferred from homology"/>
<dbReference type="PANTHER" id="PTHR42703">
    <property type="entry name" value="NADH DEHYDROGENASE"/>
    <property type="match status" value="1"/>
</dbReference>
<keyword evidence="11" id="KW-1185">Reference proteome</keyword>
<evidence type="ECO:0000256" key="5">
    <source>
        <dbReference type="ARBA" id="ARBA00022989"/>
    </source>
</evidence>
<feature type="transmembrane region" description="Helical" evidence="8">
    <location>
        <begin position="244"/>
        <end position="267"/>
    </location>
</feature>
<feature type="transmembrane region" description="Helical" evidence="8">
    <location>
        <begin position="168"/>
        <end position="190"/>
    </location>
</feature>
<sequence length="502" mass="50375">MTAPSAAAALVPGVVLLPLAAAVLVVVVPTAARRVIGLIAALLTAATGIAVVALVVAHGPLAVSLGGHRPPLGISLRADGISAAFLLLSAVVGAVVSVHASAHPPSTGVTGSRDWFWPTWLLAWSGLAAVFVSGDLFNLYVALEIVGLAAVLLVALGGPDAWRAAFRYLIVAVAGSLLFLLALTLVYSATGTLDLALAGERLAGSDDGPLLTAVLALTMAGMALKSAVFPLHGWLPGAHGQAPAAVSPILSGLVVKASFVVAIRVWTEVTGPVTGVAVVIGVAAAGSILWAGLAALRATGFKRLVAYSTVSQVGYLFLFFPLAAAADRQGIPATVALGAVVTLAVAHGLAKSALFLAAGIFKEQLGNDRIDSLTGRGAELPVVTMAIGICAVSLAGLPVTLGFAGKWQLLSAAVEVRAWWIVAVVAAGTLVAAGYLLRPLQALLTGAAEDGIDSAPHRARPAPPRVVTVLPLLLALVTVGATFASVPLAELATVGLTPGVQP</sequence>
<comment type="caution">
    <text evidence="10">The sequence shown here is derived from an EMBL/GenBank/DDBJ whole genome shotgun (WGS) entry which is preliminary data.</text>
</comment>
<evidence type="ECO:0000256" key="6">
    <source>
        <dbReference type="ARBA" id="ARBA00023136"/>
    </source>
</evidence>
<evidence type="ECO:0000259" key="9">
    <source>
        <dbReference type="Pfam" id="PF00361"/>
    </source>
</evidence>
<keyword evidence="5 8" id="KW-1133">Transmembrane helix</keyword>
<feature type="transmembrane region" description="Helical" evidence="8">
    <location>
        <begin position="139"/>
        <end position="156"/>
    </location>
</feature>
<name>A0A2A2WQQ2_9ACTN</name>
<evidence type="ECO:0000256" key="3">
    <source>
        <dbReference type="ARBA" id="ARBA00022475"/>
    </source>
</evidence>
<gene>
    <name evidence="10" type="ORF">CEY15_08135</name>
</gene>
<dbReference type="GO" id="GO:0008137">
    <property type="term" value="F:NADH dehydrogenase (ubiquinone) activity"/>
    <property type="evidence" value="ECO:0007669"/>
    <property type="project" value="InterPro"/>
</dbReference>
<evidence type="ECO:0000256" key="2">
    <source>
        <dbReference type="ARBA" id="ARBA00005346"/>
    </source>
</evidence>
<feature type="transmembrane region" description="Helical" evidence="8">
    <location>
        <begin position="35"/>
        <end position="61"/>
    </location>
</feature>
<dbReference type="Proteomes" id="UP000218810">
    <property type="component" value="Unassembled WGS sequence"/>
</dbReference>
<dbReference type="Pfam" id="PF00361">
    <property type="entry name" value="Proton_antipo_M"/>
    <property type="match status" value="1"/>
</dbReference>
<organism evidence="10 11">
    <name type="scientific">Dietzia natronolimnaea</name>
    <dbReference type="NCBI Taxonomy" id="161920"/>
    <lineage>
        <taxon>Bacteria</taxon>
        <taxon>Bacillati</taxon>
        <taxon>Actinomycetota</taxon>
        <taxon>Actinomycetes</taxon>
        <taxon>Mycobacteriales</taxon>
        <taxon>Dietziaceae</taxon>
        <taxon>Dietzia</taxon>
    </lineage>
</organism>
<keyword evidence="6 8" id="KW-0472">Membrane</keyword>
<dbReference type="GO" id="GO:0005886">
    <property type="term" value="C:plasma membrane"/>
    <property type="evidence" value="ECO:0007669"/>
    <property type="project" value="UniProtKB-SubCell"/>
</dbReference>
<keyword evidence="3" id="KW-1003">Cell membrane</keyword>
<dbReference type="InterPro" id="IPR001750">
    <property type="entry name" value="ND/Mrp_TM"/>
</dbReference>
<feature type="transmembrane region" description="Helical" evidence="8">
    <location>
        <begin position="382"/>
        <end position="405"/>
    </location>
</feature>
<comment type="similarity">
    <text evidence="2">Belongs to the CPA3 antiporters (TC 2.A.63) subunit D family.</text>
</comment>
<comment type="subcellular location">
    <subcellularLocation>
        <location evidence="1">Cell membrane</location>
        <topology evidence="1">Multi-pass membrane protein</topology>
    </subcellularLocation>
    <subcellularLocation>
        <location evidence="7">Membrane</location>
        <topology evidence="7">Multi-pass membrane protein</topology>
    </subcellularLocation>
</comment>
<evidence type="ECO:0000256" key="7">
    <source>
        <dbReference type="RuleBase" id="RU000320"/>
    </source>
</evidence>
<feature type="transmembrane region" description="Helical" evidence="8">
    <location>
        <begin position="304"/>
        <end position="324"/>
    </location>
</feature>
<feature type="transmembrane region" description="Helical" evidence="8">
    <location>
        <begin position="210"/>
        <end position="232"/>
    </location>
</feature>
<evidence type="ECO:0000313" key="10">
    <source>
        <dbReference type="EMBL" id="PAY23536.1"/>
    </source>
</evidence>
<dbReference type="InterPro" id="IPR050586">
    <property type="entry name" value="CPA3_Na-H_Antiporter_D"/>
</dbReference>
<dbReference type="OrthoDB" id="9811798at2"/>
<evidence type="ECO:0000256" key="8">
    <source>
        <dbReference type="SAM" id="Phobius"/>
    </source>
</evidence>
<feature type="transmembrane region" description="Helical" evidence="8">
    <location>
        <begin position="336"/>
        <end position="361"/>
    </location>
</feature>
<accession>A0A2A2WQQ2</accession>